<proteinExistence type="predicted"/>
<name>A0ABY8AH79_9ACTN</name>
<gene>
    <name evidence="2" type="ORF">MOV08_36800</name>
</gene>
<dbReference type="RefSeq" id="WP_275310496.1">
    <property type="nucleotide sequence ID" value="NZ_CP095749.1"/>
</dbReference>
<dbReference type="SUPFAM" id="SSF55486">
    <property type="entry name" value="Metalloproteases ('zincins'), catalytic domain"/>
    <property type="match status" value="1"/>
</dbReference>
<evidence type="ECO:0000256" key="1">
    <source>
        <dbReference type="SAM" id="MobiDB-lite"/>
    </source>
</evidence>
<dbReference type="Gene3D" id="3.10.170.10">
    <property type="match status" value="1"/>
</dbReference>
<dbReference type="EMBL" id="CP095749">
    <property type="protein sequence ID" value="WEB44308.1"/>
    <property type="molecule type" value="Genomic_DNA"/>
</dbReference>
<dbReference type="Proteomes" id="UP001218629">
    <property type="component" value="Chromosome"/>
</dbReference>
<feature type="region of interest" description="Disordered" evidence="1">
    <location>
        <begin position="63"/>
        <end position="107"/>
    </location>
</feature>
<evidence type="ECO:0000313" key="3">
    <source>
        <dbReference type="Proteomes" id="UP001218629"/>
    </source>
</evidence>
<reference evidence="2 3" key="1">
    <citation type="submission" date="2022-03" db="EMBL/GenBank/DDBJ databases">
        <title>Streptomyces yunnanensis P86,complete genome.</title>
        <authorList>
            <person name="Chen S."/>
            <person name="Zhang Q."/>
        </authorList>
    </citation>
    <scope>NUCLEOTIDE SEQUENCE [LARGE SCALE GENOMIC DNA]</scope>
    <source>
        <strain evidence="2 3">P86</strain>
    </source>
</reference>
<keyword evidence="3" id="KW-1185">Reference proteome</keyword>
<organism evidence="2 3">
    <name type="scientific">Streptomyces yunnanensis</name>
    <dbReference type="NCBI Taxonomy" id="156453"/>
    <lineage>
        <taxon>Bacteria</taxon>
        <taxon>Bacillati</taxon>
        <taxon>Actinomycetota</taxon>
        <taxon>Actinomycetes</taxon>
        <taxon>Kitasatosporales</taxon>
        <taxon>Streptomycetaceae</taxon>
        <taxon>Streptomyces</taxon>
    </lineage>
</organism>
<accession>A0ABY8AH79</accession>
<protein>
    <submittedName>
        <fullName evidence="2">Uncharacterized protein</fullName>
    </submittedName>
</protein>
<evidence type="ECO:0000313" key="2">
    <source>
        <dbReference type="EMBL" id="WEB44308.1"/>
    </source>
</evidence>
<feature type="region of interest" description="Disordered" evidence="1">
    <location>
        <begin position="1"/>
        <end position="36"/>
    </location>
</feature>
<sequence length="107" mass="12019">MPPFVADQPDRTIFDAGQSTDLPGNRTRGEQDTPTTDQAVNEAFDGLGSTFTFYYDVFQRRSIDGAGLPGRGEPPRDHGRIRLPRNEDGHARERPPHSVLHRHQLAR</sequence>
<feature type="compositionally biased region" description="Basic and acidic residues" evidence="1">
    <location>
        <begin position="73"/>
        <end position="96"/>
    </location>
</feature>